<reference evidence="10" key="1">
    <citation type="journal article" date="2019" name="Int. J. Syst. Evol. Microbiol.">
        <title>The Global Catalogue of Microorganisms (GCM) 10K type strain sequencing project: providing services to taxonomists for standard genome sequencing and annotation.</title>
        <authorList>
            <consortium name="The Broad Institute Genomics Platform"/>
            <consortium name="The Broad Institute Genome Sequencing Center for Infectious Disease"/>
            <person name="Wu L."/>
            <person name="Ma J."/>
        </authorList>
    </citation>
    <scope>NUCLEOTIDE SEQUENCE [LARGE SCALE GENOMIC DNA]</scope>
    <source>
        <strain evidence="10">JCM 6921</strain>
    </source>
</reference>
<keyword evidence="10" id="KW-1185">Reference proteome</keyword>
<dbReference type="Pfam" id="PF13515">
    <property type="entry name" value="FUSC_2"/>
    <property type="match status" value="1"/>
</dbReference>
<evidence type="ECO:0000256" key="5">
    <source>
        <dbReference type="ARBA" id="ARBA00023136"/>
    </source>
</evidence>
<dbReference type="PANTHER" id="PTHR30509:SF9">
    <property type="entry name" value="MULTIDRUG RESISTANCE PROTEIN MDTO"/>
    <property type="match status" value="1"/>
</dbReference>
<feature type="transmembrane region" description="Helical" evidence="7">
    <location>
        <begin position="336"/>
        <end position="354"/>
    </location>
</feature>
<evidence type="ECO:0000313" key="10">
    <source>
        <dbReference type="Proteomes" id="UP001500058"/>
    </source>
</evidence>
<evidence type="ECO:0000256" key="4">
    <source>
        <dbReference type="ARBA" id="ARBA00022989"/>
    </source>
</evidence>
<keyword evidence="4 7" id="KW-1133">Transmembrane helix</keyword>
<accession>A0ABP5UPH5</accession>
<evidence type="ECO:0000259" key="8">
    <source>
        <dbReference type="Pfam" id="PF13515"/>
    </source>
</evidence>
<feature type="transmembrane region" description="Helical" evidence="7">
    <location>
        <begin position="56"/>
        <end position="80"/>
    </location>
</feature>
<comment type="caution">
    <text evidence="9">The sequence shown here is derived from an EMBL/GenBank/DDBJ whole genome shotgun (WGS) entry which is preliminary data.</text>
</comment>
<organism evidence="9 10">
    <name type="scientific">Streptomyces glaucosporus</name>
    <dbReference type="NCBI Taxonomy" id="284044"/>
    <lineage>
        <taxon>Bacteria</taxon>
        <taxon>Bacillati</taxon>
        <taxon>Actinomycetota</taxon>
        <taxon>Actinomycetes</taxon>
        <taxon>Kitasatosporales</taxon>
        <taxon>Streptomycetaceae</taxon>
        <taxon>Streptomyces</taxon>
    </lineage>
</organism>
<feature type="transmembrane region" description="Helical" evidence="7">
    <location>
        <begin position="390"/>
        <end position="416"/>
    </location>
</feature>
<sequence length="579" mass="60445">MKYCEAVLEAPAGAPVPSGGRIRPLPVRGVLRLNKGSDVWHKPAFSAATALAVPQLVLLAVGHLDLALYVSAGSMCALYAHGLPYAARARTLAWVVAGMLAGFGTALTAAALTDSGPLLVLGAALVAAVHKVLCDATRIGPPGNLIFTFVAASGFFLPERLPDVPFHLALALAGGVVAWLVGMAPGLVRPHGPERIATARALEAAAALLRTPAGDAAARRRARRQAAAAADAAWHTLFLAGGRSPAASRAGLERLLAHAESLTVDDPAGPAAEAEAGRLAVWAHDLRRNRPLPRAALAPVRDGEPARAAVERAAHRPRGARAVLGRLRPGSPLLPIGLRVAVGCALAGWASLALGVGHPYWAVVVAASVFQANTVLSWQRAAQRVLGTLPGLLVFALVLPLLRTGDLALILLVALAQVGAEALIPRNYWLGTVCVTSLALLLTEFGQRRPAGELIGDRLVDTLLGAALGLLVCLAVANRRTGGRLEEAVRQVERACEDARRPITGAPGARREAVRAAGRLATALVELRDAAETASGEWWLRPLPRERVAAAEREGHLALAELRRRLDAPRVPVPAGRQN</sequence>
<keyword evidence="5 7" id="KW-0472">Membrane</keyword>
<dbReference type="PANTHER" id="PTHR30509">
    <property type="entry name" value="P-HYDROXYBENZOIC ACID EFFLUX PUMP SUBUNIT-RELATED"/>
    <property type="match status" value="1"/>
</dbReference>
<protein>
    <submittedName>
        <fullName evidence="9">FUSC family protein</fullName>
    </submittedName>
</protein>
<keyword evidence="2" id="KW-1003">Cell membrane</keyword>
<dbReference type="EMBL" id="BAAATJ010000001">
    <property type="protein sequence ID" value="GAA2382644.1"/>
    <property type="molecule type" value="Genomic_DNA"/>
</dbReference>
<evidence type="ECO:0000313" key="9">
    <source>
        <dbReference type="EMBL" id="GAA2382644.1"/>
    </source>
</evidence>
<evidence type="ECO:0000256" key="1">
    <source>
        <dbReference type="ARBA" id="ARBA00004651"/>
    </source>
</evidence>
<dbReference type="Proteomes" id="UP001500058">
    <property type="component" value="Unassembled WGS sequence"/>
</dbReference>
<evidence type="ECO:0000256" key="7">
    <source>
        <dbReference type="SAM" id="Phobius"/>
    </source>
</evidence>
<dbReference type="InterPro" id="IPR049453">
    <property type="entry name" value="Memb_transporter_dom"/>
</dbReference>
<proteinExistence type="inferred from homology"/>
<feature type="transmembrane region" description="Helical" evidence="7">
    <location>
        <begin position="164"/>
        <end position="188"/>
    </location>
</feature>
<evidence type="ECO:0000256" key="3">
    <source>
        <dbReference type="ARBA" id="ARBA00022692"/>
    </source>
</evidence>
<name>A0ABP5UPH5_9ACTN</name>
<feature type="transmembrane region" description="Helical" evidence="7">
    <location>
        <begin position="360"/>
        <end position="378"/>
    </location>
</feature>
<dbReference type="RefSeq" id="WP_344628733.1">
    <property type="nucleotide sequence ID" value="NZ_BAAATJ010000001.1"/>
</dbReference>
<evidence type="ECO:0000256" key="2">
    <source>
        <dbReference type="ARBA" id="ARBA00022475"/>
    </source>
</evidence>
<comment type="subcellular location">
    <subcellularLocation>
        <location evidence="1">Cell membrane</location>
        <topology evidence="1">Multi-pass membrane protein</topology>
    </subcellularLocation>
</comment>
<feature type="transmembrane region" description="Helical" evidence="7">
    <location>
        <begin position="92"/>
        <end position="112"/>
    </location>
</feature>
<feature type="domain" description="Integral membrane bound transporter" evidence="8">
    <location>
        <begin position="346"/>
        <end position="472"/>
    </location>
</feature>
<comment type="similarity">
    <text evidence="6">Belongs to the YccS/YhfK family.</text>
</comment>
<gene>
    <name evidence="9" type="ORF">GCM10010420_00740</name>
</gene>
<keyword evidence="3 7" id="KW-0812">Transmembrane</keyword>
<evidence type="ECO:0000256" key="6">
    <source>
        <dbReference type="ARBA" id="ARBA00043993"/>
    </source>
</evidence>